<comment type="caution">
    <text evidence="1">The sequence shown here is derived from an EMBL/GenBank/DDBJ whole genome shotgun (WGS) entry which is preliminary data.</text>
</comment>
<dbReference type="EMBL" id="JASCTH010000023">
    <property type="protein sequence ID" value="MDI6103090.1"/>
    <property type="molecule type" value="Genomic_DNA"/>
</dbReference>
<evidence type="ECO:0000313" key="2">
    <source>
        <dbReference type="Proteomes" id="UP001241758"/>
    </source>
</evidence>
<keyword evidence="2" id="KW-1185">Reference proteome</keyword>
<dbReference type="Proteomes" id="UP001241758">
    <property type="component" value="Unassembled WGS sequence"/>
</dbReference>
<accession>A0ABT6WTL2</accession>
<dbReference type="RefSeq" id="WP_282764096.1">
    <property type="nucleotide sequence ID" value="NZ_JASCTH010000023.1"/>
</dbReference>
<reference evidence="1 2" key="1">
    <citation type="submission" date="2023-05" db="EMBL/GenBank/DDBJ databases">
        <title>Actinoplanes sp. NEAU-A12 genome sequencing.</title>
        <authorList>
            <person name="Wang Z.-S."/>
        </authorList>
    </citation>
    <scope>NUCLEOTIDE SEQUENCE [LARGE SCALE GENOMIC DNA]</scope>
    <source>
        <strain evidence="1 2">NEAU-A12</strain>
    </source>
</reference>
<sequence length="121" mass="13777">MTTTEAGRIFREAWISGVRKHFPGEPKPGYVAPWEETPEWERQAAANVYGLVRALVEAGDGGASKLNREQRGRFVALCWITQIHRFVPDPKPSYVADWDDLPPWQREVDADIFDAVEREPA</sequence>
<organism evidence="1 2">
    <name type="scientific">Actinoplanes sandaracinus</name>
    <dbReference type="NCBI Taxonomy" id="3045177"/>
    <lineage>
        <taxon>Bacteria</taxon>
        <taxon>Bacillati</taxon>
        <taxon>Actinomycetota</taxon>
        <taxon>Actinomycetes</taxon>
        <taxon>Micromonosporales</taxon>
        <taxon>Micromonosporaceae</taxon>
        <taxon>Actinoplanes</taxon>
    </lineage>
</organism>
<evidence type="ECO:0008006" key="3">
    <source>
        <dbReference type="Google" id="ProtNLM"/>
    </source>
</evidence>
<gene>
    <name evidence="1" type="ORF">QLQ12_31195</name>
</gene>
<name>A0ABT6WTL2_9ACTN</name>
<proteinExistence type="predicted"/>
<evidence type="ECO:0000313" key="1">
    <source>
        <dbReference type="EMBL" id="MDI6103090.1"/>
    </source>
</evidence>
<protein>
    <recommendedName>
        <fullName evidence="3">dATP/dGTP diphosphohydrolase N-terminal domain-containing protein</fullName>
    </recommendedName>
</protein>